<dbReference type="Gene3D" id="1.10.1410.10">
    <property type="match status" value="1"/>
</dbReference>
<dbReference type="GO" id="GO:0046872">
    <property type="term" value="F:metal ion binding"/>
    <property type="evidence" value="ECO:0007669"/>
    <property type="project" value="UniProtKB-KW"/>
</dbReference>
<sequence length="354" mass="40150">MPATWCTSDINEQMMEFHDSVTQTAKTLQRKIELKERLHKIILDCFPRCGLYIVGSSLNGFGNNSSDMDLCLMITNKDLDQRTDAVVVLNHVMNCLINSELIRENGLKLIIAKVPILRIMFNAPYDDIIVDLNANNAVAIKNTHLLCHYAAFDWRVRPLVSVIKEWAKHRGMNDANKSSFTSYSLVLMVVHFLQCGLSKPLLPSLQKMYSKRFSEKNDVRNLQKDKPLDPPAVGEWEYDNSASLCDLLLGFLKYYAFEFDYNQHAISVRLGKRTDRAYVAGNCSTSVARSQWGCICIEEPFNLSNTAHSIHNQMIFDAIVDALKFGFAELMTNRDLHAFLSQPPIKTVASDTCL</sequence>
<evidence type="ECO:0000259" key="9">
    <source>
        <dbReference type="Pfam" id="PF03828"/>
    </source>
</evidence>
<dbReference type="SUPFAM" id="SSF81631">
    <property type="entry name" value="PAP/OAS1 substrate-binding domain"/>
    <property type="match status" value="1"/>
</dbReference>
<dbReference type="EMBL" id="AZBU02000002">
    <property type="protein sequence ID" value="TKR94248.1"/>
    <property type="molecule type" value="Genomic_DNA"/>
</dbReference>
<accession>A0A4U5PD03</accession>
<dbReference type="InterPro" id="IPR043519">
    <property type="entry name" value="NT_sf"/>
</dbReference>
<evidence type="ECO:0000256" key="6">
    <source>
        <dbReference type="ARBA" id="ARBA00022723"/>
    </source>
</evidence>
<comment type="caution">
    <text evidence="11">The sequence shown here is derived from an EMBL/GenBank/DDBJ whole genome shotgun (WGS) entry which is preliminary data.</text>
</comment>
<keyword evidence="5" id="KW-0808">Transferase</keyword>
<dbReference type="InterPro" id="IPR054708">
    <property type="entry name" value="MTPAP-like_central"/>
</dbReference>
<dbReference type="CDD" id="cd05402">
    <property type="entry name" value="NT_PAP_TUTase"/>
    <property type="match status" value="1"/>
</dbReference>
<reference evidence="11 12" key="1">
    <citation type="journal article" date="2015" name="Genome Biol.">
        <title>Comparative genomics of Steinernema reveals deeply conserved gene regulatory networks.</title>
        <authorList>
            <person name="Dillman A.R."/>
            <person name="Macchietto M."/>
            <person name="Porter C.F."/>
            <person name="Rogers A."/>
            <person name="Williams B."/>
            <person name="Antoshechkin I."/>
            <person name="Lee M.M."/>
            <person name="Goodwin Z."/>
            <person name="Lu X."/>
            <person name="Lewis E.E."/>
            <person name="Goodrich-Blair H."/>
            <person name="Stock S.P."/>
            <person name="Adams B.J."/>
            <person name="Sternberg P.W."/>
            <person name="Mortazavi A."/>
        </authorList>
    </citation>
    <scope>NUCLEOTIDE SEQUENCE [LARGE SCALE GENOMIC DNA]</scope>
    <source>
        <strain evidence="11 12">ALL</strain>
    </source>
</reference>
<dbReference type="GO" id="GO:0005737">
    <property type="term" value="C:cytoplasm"/>
    <property type="evidence" value="ECO:0007669"/>
    <property type="project" value="UniProtKB-SubCell"/>
</dbReference>
<comment type="cofactor">
    <cofactor evidence="1">
        <name>Mn(2+)</name>
        <dbReference type="ChEBI" id="CHEBI:29035"/>
    </cofactor>
</comment>
<dbReference type="Pfam" id="PF22600">
    <property type="entry name" value="MTPAP-like_central"/>
    <property type="match status" value="1"/>
</dbReference>
<evidence type="ECO:0000259" key="10">
    <source>
        <dbReference type="Pfam" id="PF22600"/>
    </source>
</evidence>
<keyword evidence="7" id="KW-0460">Magnesium</keyword>
<dbReference type="Gene3D" id="3.30.460.10">
    <property type="entry name" value="Beta Polymerase, domain 2"/>
    <property type="match status" value="1"/>
</dbReference>
<protein>
    <submittedName>
        <fullName evidence="11">Uncharacterized protein</fullName>
    </submittedName>
</protein>
<dbReference type="Pfam" id="PF03828">
    <property type="entry name" value="PAP_assoc"/>
    <property type="match status" value="1"/>
</dbReference>
<reference evidence="11 12" key="2">
    <citation type="journal article" date="2019" name="G3 (Bethesda)">
        <title>Hybrid Assembly of the Genome of the Entomopathogenic Nematode Steinernema carpocapsae Identifies the X-Chromosome.</title>
        <authorList>
            <person name="Serra L."/>
            <person name="Macchietto M."/>
            <person name="Macias-Munoz A."/>
            <person name="McGill C.J."/>
            <person name="Rodriguez I.M."/>
            <person name="Rodriguez B."/>
            <person name="Murad R."/>
            <person name="Mortazavi A."/>
        </authorList>
    </citation>
    <scope>NUCLEOTIDE SEQUENCE [LARGE SCALE GENOMIC DNA]</scope>
    <source>
        <strain evidence="11 12">ALL</strain>
    </source>
</reference>
<evidence type="ECO:0000256" key="3">
    <source>
        <dbReference type="ARBA" id="ARBA00004496"/>
    </source>
</evidence>
<evidence type="ECO:0000256" key="8">
    <source>
        <dbReference type="ARBA" id="ARBA00038491"/>
    </source>
</evidence>
<evidence type="ECO:0000256" key="1">
    <source>
        <dbReference type="ARBA" id="ARBA00001936"/>
    </source>
</evidence>
<dbReference type="InterPro" id="IPR002058">
    <property type="entry name" value="PAP_assoc"/>
</dbReference>
<dbReference type="PANTHER" id="PTHR12271">
    <property type="entry name" value="POLY A POLYMERASE CID PAP -RELATED"/>
    <property type="match status" value="1"/>
</dbReference>
<dbReference type="STRING" id="34508.A0A4U5PD03"/>
<keyword evidence="12" id="KW-1185">Reference proteome</keyword>
<comment type="similarity">
    <text evidence="8">Belongs to the DNA polymerase type-B-like family. GLD2 subfamily.</text>
</comment>
<comment type="subcellular location">
    <subcellularLocation>
        <location evidence="3">Cytoplasm</location>
    </subcellularLocation>
</comment>
<evidence type="ECO:0000313" key="11">
    <source>
        <dbReference type="EMBL" id="TKR94248.1"/>
    </source>
</evidence>
<evidence type="ECO:0000256" key="4">
    <source>
        <dbReference type="ARBA" id="ARBA00022490"/>
    </source>
</evidence>
<evidence type="ECO:0000313" key="12">
    <source>
        <dbReference type="Proteomes" id="UP000298663"/>
    </source>
</evidence>
<evidence type="ECO:0000256" key="2">
    <source>
        <dbReference type="ARBA" id="ARBA00001946"/>
    </source>
</evidence>
<dbReference type="GO" id="GO:0031123">
    <property type="term" value="P:RNA 3'-end processing"/>
    <property type="evidence" value="ECO:0007669"/>
    <property type="project" value="TreeGrafter"/>
</dbReference>
<name>A0A4U5PD03_STECR</name>
<dbReference type="SUPFAM" id="SSF81301">
    <property type="entry name" value="Nucleotidyltransferase"/>
    <property type="match status" value="1"/>
</dbReference>
<dbReference type="Proteomes" id="UP000298663">
    <property type="component" value="Unassembled WGS sequence"/>
</dbReference>
<evidence type="ECO:0000256" key="7">
    <source>
        <dbReference type="ARBA" id="ARBA00022842"/>
    </source>
</evidence>
<keyword evidence="6" id="KW-0479">Metal-binding</keyword>
<feature type="domain" description="PAP-associated" evidence="9">
    <location>
        <begin position="243"/>
        <end position="305"/>
    </location>
</feature>
<keyword evidence="4" id="KW-0963">Cytoplasm</keyword>
<organism evidence="11 12">
    <name type="scientific">Steinernema carpocapsae</name>
    <name type="common">Entomopathogenic nematode</name>
    <dbReference type="NCBI Taxonomy" id="34508"/>
    <lineage>
        <taxon>Eukaryota</taxon>
        <taxon>Metazoa</taxon>
        <taxon>Ecdysozoa</taxon>
        <taxon>Nematoda</taxon>
        <taxon>Chromadorea</taxon>
        <taxon>Rhabditida</taxon>
        <taxon>Tylenchina</taxon>
        <taxon>Panagrolaimomorpha</taxon>
        <taxon>Strongyloidoidea</taxon>
        <taxon>Steinernematidae</taxon>
        <taxon>Steinernema</taxon>
    </lineage>
</organism>
<dbReference type="AlphaFoldDB" id="A0A4U5PD03"/>
<evidence type="ECO:0000256" key="5">
    <source>
        <dbReference type="ARBA" id="ARBA00022679"/>
    </source>
</evidence>
<dbReference type="GO" id="GO:1990817">
    <property type="term" value="F:poly(A) RNA polymerase activity"/>
    <property type="evidence" value="ECO:0007669"/>
    <property type="project" value="UniProtKB-ARBA"/>
</dbReference>
<dbReference type="PANTHER" id="PTHR12271:SF40">
    <property type="entry name" value="POLY(A) RNA POLYMERASE GLD2"/>
    <property type="match status" value="1"/>
</dbReference>
<proteinExistence type="inferred from homology"/>
<gene>
    <name evidence="11" type="ORF">L596_008559</name>
</gene>
<dbReference type="OrthoDB" id="2274644at2759"/>
<feature type="domain" description="Poly(A) RNA polymerase mitochondrial-like central palm" evidence="10">
    <location>
        <begin position="10"/>
        <end position="150"/>
    </location>
</feature>
<comment type="cofactor">
    <cofactor evidence="2">
        <name>Mg(2+)</name>
        <dbReference type="ChEBI" id="CHEBI:18420"/>
    </cofactor>
</comment>